<sequence>MGTSKPRKSPPHGTRHDWNKEPRTCLRNPTPLGHPSWGKPVNFIFVKENMKRPRSFSNGSHSIGGDNQSGEKGKISENTLQPTPASNGGESTSNDSVQNSEVSSKYNQIWGCDVLSTSACQAAESRLGLDNLEADTRVLKQKKDPHDKGFVPTPMEVSGTRELVSDVLSKMGQNVQESEDPLEVTSPRNQSKHMKLRENNRRIRAL</sequence>
<reference evidence="2 3" key="1">
    <citation type="submission" date="2024-01" db="EMBL/GenBank/DDBJ databases">
        <title>A telomere-to-telomere, gap-free genome of sweet tea (Lithocarpus litseifolius).</title>
        <authorList>
            <person name="Zhou J."/>
        </authorList>
    </citation>
    <scope>NUCLEOTIDE SEQUENCE [LARGE SCALE GENOMIC DNA]</scope>
    <source>
        <strain evidence="2">Zhou-2022a</strain>
        <tissue evidence="2">Leaf</tissue>
    </source>
</reference>
<proteinExistence type="predicted"/>
<gene>
    <name evidence="2" type="ORF">SO802_014473</name>
</gene>
<protein>
    <submittedName>
        <fullName evidence="2">Uncharacterized protein</fullName>
    </submittedName>
</protein>
<feature type="compositionally biased region" description="Polar residues" evidence="1">
    <location>
        <begin position="55"/>
        <end position="68"/>
    </location>
</feature>
<comment type="caution">
    <text evidence="2">The sequence shown here is derived from an EMBL/GenBank/DDBJ whole genome shotgun (WGS) entry which is preliminary data.</text>
</comment>
<dbReference type="Proteomes" id="UP001459277">
    <property type="component" value="Unassembled WGS sequence"/>
</dbReference>
<feature type="compositionally biased region" description="Basic and acidic residues" evidence="1">
    <location>
        <begin position="14"/>
        <end position="24"/>
    </location>
</feature>
<accession>A0AAW2CT79</accession>
<feature type="region of interest" description="Disordered" evidence="1">
    <location>
        <begin position="52"/>
        <end position="103"/>
    </location>
</feature>
<feature type="region of interest" description="Disordered" evidence="1">
    <location>
        <begin position="1"/>
        <end position="40"/>
    </location>
</feature>
<dbReference type="EMBL" id="JAZDWU010000005">
    <property type="protein sequence ID" value="KAL0000692.1"/>
    <property type="molecule type" value="Genomic_DNA"/>
</dbReference>
<feature type="compositionally biased region" description="Polar residues" evidence="1">
    <location>
        <begin position="76"/>
        <end position="103"/>
    </location>
</feature>
<organism evidence="2 3">
    <name type="scientific">Lithocarpus litseifolius</name>
    <dbReference type="NCBI Taxonomy" id="425828"/>
    <lineage>
        <taxon>Eukaryota</taxon>
        <taxon>Viridiplantae</taxon>
        <taxon>Streptophyta</taxon>
        <taxon>Embryophyta</taxon>
        <taxon>Tracheophyta</taxon>
        <taxon>Spermatophyta</taxon>
        <taxon>Magnoliopsida</taxon>
        <taxon>eudicotyledons</taxon>
        <taxon>Gunneridae</taxon>
        <taxon>Pentapetalae</taxon>
        <taxon>rosids</taxon>
        <taxon>fabids</taxon>
        <taxon>Fagales</taxon>
        <taxon>Fagaceae</taxon>
        <taxon>Lithocarpus</taxon>
    </lineage>
</organism>
<keyword evidence="3" id="KW-1185">Reference proteome</keyword>
<evidence type="ECO:0000313" key="3">
    <source>
        <dbReference type="Proteomes" id="UP001459277"/>
    </source>
</evidence>
<feature type="compositionally biased region" description="Basic and acidic residues" evidence="1">
    <location>
        <begin position="196"/>
        <end position="206"/>
    </location>
</feature>
<feature type="compositionally biased region" description="Basic residues" evidence="1">
    <location>
        <begin position="1"/>
        <end position="10"/>
    </location>
</feature>
<evidence type="ECO:0000313" key="2">
    <source>
        <dbReference type="EMBL" id="KAL0000692.1"/>
    </source>
</evidence>
<dbReference type="AlphaFoldDB" id="A0AAW2CT79"/>
<name>A0AAW2CT79_9ROSI</name>
<feature type="region of interest" description="Disordered" evidence="1">
    <location>
        <begin position="172"/>
        <end position="206"/>
    </location>
</feature>
<evidence type="ECO:0000256" key="1">
    <source>
        <dbReference type="SAM" id="MobiDB-lite"/>
    </source>
</evidence>